<gene>
    <name evidence="2" type="ORF">LPU83_pLPU83d_1687</name>
</gene>
<accession>W6RPT6</accession>
<evidence type="ECO:0000259" key="1">
    <source>
        <dbReference type="Pfam" id="PF18050"/>
    </source>
</evidence>
<dbReference type="PATRIC" id="fig|348824.6.peg.7436"/>
<dbReference type="Pfam" id="PF18050">
    <property type="entry name" value="Cyclophil_like2"/>
    <property type="match status" value="1"/>
</dbReference>
<evidence type="ECO:0000313" key="3">
    <source>
        <dbReference type="Proteomes" id="UP000019443"/>
    </source>
</evidence>
<feature type="domain" description="Cyclophilin-like" evidence="1">
    <location>
        <begin position="54"/>
        <end position="160"/>
    </location>
</feature>
<proteinExistence type="predicted"/>
<dbReference type="Gene3D" id="2.40.100.20">
    <property type="match status" value="1"/>
</dbReference>
<keyword evidence="3" id="KW-1185">Reference proteome</keyword>
<reference evidence="2" key="1">
    <citation type="submission" date="2013-11" db="EMBL/GenBank/DDBJ databases">
        <title>Draft genome sequence of the broad-host-range Rhizobium sp. LPU83 strain, a member of the low-genetic diversity Oregon-like Rhizobium sp. group.</title>
        <authorList>
            <person name="Wibberg D."/>
            <person name="Puehler A."/>
            <person name="Schlueter A."/>
        </authorList>
    </citation>
    <scope>NUCLEOTIDE SEQUENCE [LARGE SCALE GENOMIC DNA]</scope>
    <source>
        <strain evidence="2">LPU83</strain>
        <plasmid evidence="2">pLPU83d</plasmid>
    </source>
</reference>
<evidence type="ECO:0000313" key="2">
    <source>
        <dbReference type="EMBL" id="CDM63057.1"/>
    </source>
</evidence>
<sequence length="162" mass="17846">MAFIGEAKAIKSMITSRGSLLGMGAAMIVPSVGFGLQAASANDQGSAPVRVKFTFADTGMTATLYDSPSARDFASMLPLDLMIEDYSHNEKIVRLPRKLTEEGSGPFDNEQPGDLCYFKPWGNLALFYGDYKWDGLIRLGHFDEGFDPLKVRGEFPVRIERI</sequence>
<dbReference type="SUPFAM" id="SSF50891">
    <property type="entry name" value="Cyclophilin-like"/>
    <property type="match status" value="1"/>
</dbReference>
<geneLocation type="plasmid" evidence="2 3">
    <name>pLPU83d</name>
</geneLocation>
<name>W6RPT6_9HYPH</name>
<dbReference type="InterPro" id="IPR029000">
    <property type="entry name" value="Cyclophilin-like_dom_sf"/>
</dbReference>
<dbReference type="EMBL" id="HG916855">
    <property type="protein sequence ID" value="CDM63057.1"/>
    <property type="molecule type" value="Genomic_DNA"/>
</dbReference>
<organism evidence="2 3">
    <name type="scientific">Rhizobium favelukesii</name>
    <dbReference type="NCBI Taxonomy" id="348824"/>
    <lineage>
        <taxon>Bacteria</taxon>
        <taxon>Pseudomonadati</taxon>
        <taxon>Pseudomonadota</taxon>
        <taxon>Alphaproteobacteria</taxon>
        <taxon>Hyphomicrobiales</taxon>
        <taxon>Rhizobiaceae</taxon>
        <taxon>Rhizobium/Agrobacterium group</taxon>
        <taxon>Rhizobium</taxon>
    </lineage>
</organism>
<dbReference type="Proteomes" id="UP000019443">
    <property type="component" value="Plasmid pLPU83d"/>
</dbReference>
<dbReference type="KEGG" id="rhl:LPU83_pLPU83d_1687"/>
<dbReference type="AlphaFoldDB" id="W6RPT6"/>
<dbReference type="InterPro" id="IPR041183">
    <property type="entry name" value="Cyclophilin-like"/>
</dbReference>
<keyword evidence="2" id="KW-0614">Plasmid</keyword>
<dbReference type="HOGENOM" id="CLU_099043_1_1_5"/>
<protein>
    <recommendedName>
        <fullName evidence="1">Cyclophilin-like domain-containing protein</fullName>
    </recommendedName>
</protein>